<dbReference type="AlphaFoldDB" id="A0A0L0C9M1"/>
<keyword evidence="2" id="KW-1185">Reference proteome</keyword>
<organism evidence="1 2">
    <name type="scientific">Lucilia cuprina</name>
    <name type="common">Green bottle fly</name>
    <name type="synonym">Australian sheep blowfly</name>
    <dbReference type="NCBI Taxonomy" id="7375"/>
    <lineage>
        <taxon>Eukaryota</taxon>
        <taxon>Metazoa</taxon>
        <taxon>Ecdysozoa</taxon>
        <taxon>Arthropoda</taxon>
        <taxon>Hexapoda</taxon>
        <taxon>Insecta</taxon>
        <taxon>Pterygota</taxon>
        <taxon>Neoptera</taxon>
        <taxon>Endopterygota</taxon>
        <taxon>Diptera</taxon>
        <taxon>Brachycera</taxon>
        <taxon>Muscomorpha</taxon>
        <taxon>Oestroidea</taxon>
        <taxon>Calliphoridae</taxon>
        <taxon>Luciliinae</taxon>
        <taxon>Lucilia</taxon>
    </lineage>
</organism>
<gene>
    <name evidence="1" type="ORF">FF38_07131</name>
</gene>
<proteinExistence type="predicted"/>
<evidence type="ECO:0000313" key="2">
    <source>
        <dbReference type="Proteomes" id="UP000037069"/>
    </source>
</evidence>
<reference evidence="1 2" key="1">
    <citation type="journal article" date="2015" name="Nat. Commun.">
        <title>Lucilia cuprina genome unlocks parasitic fly biology to underpin future interventions.</title>
        <authorList>
            <person name="Anstead C.A."/>
            <person name="Korhonen P.K."/>
            <person name="Young N.D."/>
            <person name="Hall R.S."/>
            <person name="Jex A.R."/>
            <person name="Murali S.C."/>
            <person name="Hughes D.S."/>
            <person name="Lee S.F."/>
            <person name="Perry T."/>
            <person name="Stroehlein A.J."/>
            <person name="Ansell B.R."/>
            <person name="Breugelmans B."/>
            <person name="Hofmann A."/>
            <person name="Qu J."/>
            <person name="Dugan S."/>
            <person name="Lee S.L."/>
            <person name="Chao H."/>
            <person name="Dinh H."/>
            <person name="Han Y."/>
            <person name="Doddapaneni H.V."/>
            <person name="Worley K.C."/>
            <person name="Muzny D.M."/>
            <person name="Ioannidis P."/>
            <person name="Waterhouse R.M."/>
            <person name="Zdobnov E.M."/>
            <person name="James P.J."/>
            <person name="Bagnall N.H."/>
            <person name="Kotze A.C."/>
            <person name="Gibbs R.A."/>
            <person name="Richards S."/>
            <person name="Batterham P."/>
            <person name="Gasser R.B."/>
        </authorList>
    </citation>
    <scope>NUCLEOTIDE SEQUENCE [LARGE SCALE GENOMIC DNA]</scope>
    <source>
        <strain evidence="1 2">LS</strain>
        <tissue evidence="1">Full body</tissue>
    </source>
</reference>
<protein>
    <submittedName>
        <fullName evidence="1">Uncharacterized protein</fullName>
    </submittedName>
</protein>
<evidence type="ECO:0000313" key="1">
    <source>
        <dbReference type="EMBL" id="KNC28905.1"/>
    </source>
</evidence>
<name>A0A0L0C9M1_LUCCU</name>
<dbReference type="Proteomes" id="UP000037069">
    <property type="component" value="Unassembled WGS sequence"/>
</dbReference>
<dbReference type="EMBL" id="JRES01000734">
    <property type="protein sequence ID" value="KNC28905.1"/>
    <property type="molecule type" value="Genomic_DNA"/>
</dbReference>
<accession>A0A0L0C9M1</accession>
<comment type="caution">
    <text evidence="1">The sequence shown here is derived from an EMBL/GenBank/DDBJ whole genome shotgun (WGS) entry which is preliminary data.</text>
</comment>
<sequence>MLRSDDYVCGGLHGALFHLRGYKRKGFPQDGQKVVSVPENFGFRYVIDYIWVLLGYNSVLSTQRSPFHLRGYKRKEFPQEFGLMFLHLNPYLDLEFEILVSDMSFGVCVPSLGMFSVALLPQWFPKEVRSNVLFEPLAGNNVSSQFPKISGM</sequence>